<gene>
    <name evidence="1" type="ORF">H5411_05775</name>
</gene>
<sequence>MAGLDPATVFWSSEAVRVWTSNRVPACRNSAVTVVLPAVGSSRTNPVTPTARLYQVNVPPVRLR</sequence>
<proteinExistence type="predicted"/>
<reference evidence="1 2" key="1">
    <citation type="submission" date="2020-08" db="EMBL/GenBank/DDBJ databases">
        <title>Amycolatopsis echigonensis JCM 21831.</title>
        <authorList>
            <person name="Tedsree N."/>
            <person name="Kuncharoen N."/>
            <person name="Likhitwitayawuid K."/>
            <person name="Tanasupawat S."/>
        </authorList>
    </citation>
    <scope>NUCLEOTIDE SEQUENCE [LARGE SCALE GENOMIC DNA]</scope>
    <source>
        <strain evidence="1 2">JCM 21831</strain>
    </source>
</reference>
<evidence type="ECO:0000313" key="2">
    <source>
        <dbReference type="Proteomes" id="UP000550260"/>
    </source>
</evidence>
<dbReference type="EMBL" id="JACJHR010000005">
    <property type="protein sequence ID" value="MBB2498642.1"/>
    <property type="molecule type" value="Genomic_DNA"/>
</dbReference>
<protein>
    <submittedName>
        <fullName evidence="1">Uncharacterized protein</fullName>
    </submittedName>
</protein>
<evidence type="ECO:0000313" key="1">
    <source>
        <dbReference type="EMBL" id="MBB2498642.1"/>
    </source>
</evidence>
<dbReference type="AlphaFoldDB" id="A0A8E1VUS8"/>
<dbReference type="Proteomes" id="UP000550260">
    <property type="component" value="Unassembled WGS sequence"/>
</dbReference>
<organism evidence="1 2">
    <name type="scientific">Amycolatopsis echigonensis</name>
    <dbReference type="NCBI Taxonomy" id="2576905"/>
    <lineage>
        <taxon>Bacteria</taxon>
        <taxon>Bacillati</taxon>
        <taxon>Actinomycetota</taxon>
        <taxon>Actinomycetes</taxon>
        <taxon>Pseudonocardiales</taxon>
        <taxon>Pseudonocardiaceae</taxon>
        <taxon>Amycolatopsis</taxon>
    </lineage>
</organism>
<accession>A0A8E1VUS8</accession>
<dbReference type="RefSeq" id="WP_101439669.1">
    <property type="nucleotide sequence ID" value="NZ_JACJHR010000005.1"/>
</dbReference>
<comment type="caution">
    <text evidence="1">The sequence shown here is derived from an EMBL/GenBank/DDBJ whole genome shotgun (WGS) entry which is preliminary data.</text>
</comment>
<name>A0A8E1VUS8_9PSEU</name>